<dbReference type="EMBL" id="ANOG01000015">
    <property type="protein sequence ID" value="EMI22951.1"/>
    <property type="molecule type" value="Genomic_DNA"/>
</dbReference>
<dbReference type="Proteomes" id="UP000011991">
    <property type="component" value="Unassembled WGS sequence"/>
</dbReference>
<dbReference type="AlphaFoldDB" id="M5RUT3"/>
<keyword evidence="2" id="KW-1185">Reference proteome</keyword>
<gene>
    <name evidence="1" type="ORF">RMSM_00122</name>
</gene>
<dbReference type="PATRIC" id="fig|1265738.3.peg.127"/>
<evidence type="ECO:0000313" key="2">
    <source>
        <dbReference type="Proteomes" id="UP000011991"/>
    </source>
</evidence>
<reference evidence="1 2" key="1">
    <citation type="journal article" date="2013" name="Mar. Genomics">
        <title>Expression of sulfatases in Rhodopirellula baltica and the diversity of sulfatases in the genus Rhodopirellula.</title>
        <authorList>
            <person name="Wegner C.E."/>
            <person name="Richter-Heitmann T."/>
            <person name="Klindworth A."/>
            <person name="Klockow C."/>
            <person name="Richter M."/>
            <person name="Achstetter T."/>
            <person name="Glockner F.O."/>
            <person name="Harder J."/>
        </authorList>
    </citation>
    <scope>NUCLEOTIDE SEQUENCE [LARGE SCALE GENOMIC DNA]</scope>
    <source>
        <strain evidence="1 2">SM1</strain>
    </source>
</reference>
<protein>
    <submittedName>
        <fullName evidence="1">FG-GAP repeat domain protein</fullName>
    </submittedName>
</protein>
<comment type="caution">
    <text evidence="1">The sequence shown here is derived from an EMBL/GenBank/DDBJ whole genome shotgun (WGS) entry which is preliminary data.</text>
</comment>
<name>M5RUT3_9BACT</name>
<sequence>MINNGVFGANTSGDWAMYFDGSDVGLGDANIDGVSVDPATNEIHLSSESGFSFGGVSGEAIDIATCMMESFGEQTSCHVSEKFTGSLHGIDGQHAFDAIQIGSFTGNEKFGQHVIYMSSMNGVSVADMSISDEDIFYHDTRTGAWKLLFDGSDVGIGTDVDAFVLQEDGSILLSFNASTNIDGLGTVERPDIVRFIPATTGHDTAGQFEWYFDGSDVGLTTYYEDVDGISIAPDGSLLLSTSGNFAVDGVSGSSADILQFSPTRLGDLTAGTWQLYFDGSDVELTSTSENLTGISLANDGETLYLTTLGTVAAGGLRGTGTDILVCGVTNFGTDTACTIDLIYRGASGGITQSLDAIHVTDATLEAPQIQANAQTIPLFTLEMLAEPTQENSPPETSRFISTYVDTVRETRHVESAITTPLRSMPSPNTWGRIDLQRETLEIAPIPLPPRSMKLASIDSVLSVWEPQIELQTEKPQAISPPADRKVDEFFSDTDFIQLPLR</sequence>
<proteinExistence type="predicted"/>
<organism evidence="1 2">
    <name type="scientific">Rhodopirellula maiorica SM1</name>
    <dbReference type="NCBI Taxonomy" id="1265738"/>
    <lineage>
        <taxon>Bacteria</taxon>
        <taxon>Pseudomonadati</taxon>
        <taxon>Planctomycetota</taxon>
        <taxon>Planctomycetia</taxon>
        <taxon>Pirellulales</taxon>
        <taxon>Pirellulaceae</taxon>
        <taxon>Novipirellula</taxon>
    </lineage>
</organism>
<evidence type="ECO:0000313" key="1">
    <source>
        <dbReference type="EMBL" id="EMI22951.1"/>
    </source>
</evidence>
<accession>M5RUT3</accession>
<dbReference type="SUPFAM" id="SSF82171">
    <property type="entry name" value="DPP6 N-terminal domain-like"/>
    <property type="match status" value="1"/>
</dbReference>